<dbReference type="Pfam" id="PF07728">
    <property type="entry name" value="AAA_5"/>
    <property type="match status" value="1"/>
</dbReference>
<dbReference type="CDD" id="cd00009">
    <property type="entry name" value="AAA"/>
    <property type="match status" value="1"/>
</dbReference>
<evidence type="ECO:0000313" key="2">
    <source>
        <dbReference type="EMBL" id="SER27391.1"/>
    </source>
</evidence>
<dbReference type="AlphaFoldDB" id="A0A1H9MUY0"/>
<dbReference type="OrthoDB" id="9808317at2"/>
<dbReference type="GO" id="GO:0016887">
    <property type="term" value="F:ATP hydrolysis activity"/>
    <property type="evidence" value="ECO:0007669"/>
    <property type="project" value="InterPro"/>
</dbReference>
<name>A0A1H9MUY0_9PSEU</name>
<protein>
    <submittedName>
        <fullName evidence="2">AAA domain (Dynein-related subfamily)</fullName>
    </submittedName>
</protein>
<evidence type="ECO:0000313" key="3">
    <source>
        <dbReference type="Proteomes" id="UP000199503"/>
    </source>
</evidence>
<evidence type="ECO:0000259" key="1">
    <source>
        <dbReference type="Pfam" id="PF07728"/>
    </source>
</evidence>
<dbReference type="GO" id="GO:0005524">
    <property type="term" value="F:ATP binding"/>
    <property type="evidence" value="ECO:0007669"/>
    <property type="project" value="InterPro"/>
</dbReference>
<keyword evidence="3" id="KW-1185">Reference proteome</keyword>
<reference evidence="3" key="1">
    <citation type="submission" date="2016-10" db="EMBL/GenBank/DDBJ databases">
        <authorList>
            <person name="Varghese N."/>
            <person name="Submissions S."/>
        </authorList>
    </citation>
    <scope>NUCLEOTIDE SEQUENCE [LARGE SCALE GENOMIC DNA]</scope>
    <source>
        <strain evidence="3">DSM 44437</strain>
    </source>
</reference>
<feature type="domain" description="ATPase dynein-related AAA" evidence="1">
    <location>
        <begin position="48"/>
        <end position="181"/>
    </location>
</feature>
<dbReference type="InterPro" id="IPR050764">
    <property type="entry name" value="CbbQ/NirQ/NorQ/GpvN"/>
</dbReference>
<dbReference type="InterPro" id="IPR027417">
    <property type="entry name" value="P-loop_NTPase"/>
</dbReference>
<proteinExistence type="predicted"/>
<organism evidence="2 3">
    <name type="scientific">Lentzea albida</name>
    <dbReference type="NCBI Taxonomy" id="65499"/>
    <lineage>
        <taxon>Bacteria</taxon>
        <taxon>Bacillati</taxon>
        <taxon>Actinomycetota</taxon>
        <taxon>Actinomycetes</taxon>
        <taxon>Pseudonocardiales</taxon>
        <taxon>Pseudonocardiaceae</taxon>
        <taxon>Lentzea</taxon>
    </lineage>
</organism>
<dbReference type="PANTHER" id="PTHR42759:SF1">
    <property type="entry name" value="MAGNESIUM-CHELATASE SUBUNIT CHLD"/>
    <property type="match status" value="1"/>
</dbReference>
<dbReference type="STRING" id="65499.SAMN04488000_107229"/>
<dbReference type="PANTHER" id="PTHR42759">
    <property type="entry name" value="MOXR FAMILY PROTEIN"/>
    <property type="match status" value="1"/>
</dbReference>
<accession>A0A1H9MUY0</accession>
<gene>
    <name evidence="2" type="ORF">SAMN04488000_107229</name>
</gene>
<dbReference type="InterPro" id="IPR011704">
    <property type="entry name" value="ATPase_dyneun-rel_AAA"/>
</dbReference>
<dbReference type="EMBL" id="FOFV01000007">
    <property type="protein sequence ID" value="SER27391.1"/>
    <property type="molecule type" value="Genomic_DNA"/>
</dbReference>
<sequence length="408" mass="42829">MPAFSNVPDGSRLDVAAQLLALLGDTATELRDDPQLEALTLAVSADLPVLLWGEPGIGKTAALTQLAEALSLPLTTVIASVHEPSDFSGLPVVGDDPATQGVPMAPPDWAVRLVRAGRGLLFLDELSTAPPAVQAALLRVVLERRVGALRLPPGVRIVAAANPRTSAADGWELSPPLANRFVHLQWKHDHDVVVRGLGGTWPTTALPLLDPALLPDAVAFARRAVCGLLAARPNLVHQLPKNETSRGGPWPSPRSWEMALRLIAFATAAGTSREVLSALVRGAVGDGPGLELLASIDRMDLPDPEVLLADPAAAVLPERGDLRQVVLDGVVAAVRNRPEEARWNAAWALLSLALDTGAPDLVVVPAATLAALRRDDWQVPATIDRLAGAVSLSQRADRALARTGGGGR</sequence>
<dbReference type="RefSeq" id="WP_089918128.1">
    <property type="nucleotide sequence ID" value="NZ_FOFV01000007.1"/>
</dbReference>
<dbReference type="Gene3D" id="3.40.50.300">
    <property type="entry name" value="P-loop containing nucleotide triphosphate hydrolases"/>
    <property type="match status" value="1"/>
</dbReference>
<dbReference type="Proteomes" id="UP000199503">
    <property type="component" value="Unassembled WGS sequence"/>
</dbReference>
<dbReference type="SUPFAM" id="SSF52540">
    <property type="entry name" value="P-loop containing nucleoside triphosphate hydrolases"/>
    <property type="match status" value="1"/>
</dbReference>